<keyword evidence="11" id="KW-0325">Glycoprotein</keyword>
<evidence type="ECO:0000259" key="14">
    <source>
        <dbReference type="SMART" id="SM01056"/>
    </source>
</evidence>
<comment type="subcellular location">
    <subcellularLocation>
        <location evidence="2">Membrane</location>
        <topology evidence="2">Lipid-anchor</topology>
        <topology evidence="2">GPI-anchor</topology>
    </subcellularLocation>
    <subcellularLocation>
        <location evidence="1">Secreted</location>
        <location evidence="1">Cell wall</location>
    </subcellularLocation>
</comment>
<keyword evidence="3" id="KW-0134">Cell wall</keyword>
<gene>
    <name evidence="15" type="primary">SAG1</name>
    <name evidence="15" type="ORF">KLMA_80069</name>
</gene>
<evidence type="ECO:0000256" key="8">
    <source>
        <dbReference type="ARBA" id="ARBA00022889"/>
    </source>
</evidence>
<keyword evidence="9" id="KW-0472">Membrane</keyword>
<dbReference type="EMBL" id="AP012220">
    <property type="protein sequence ID" value="BAO42380.2"/>
    <property type="molecule type" value="Genomic_DNA"/>
</dbReference>
<keyword evidence="12" id="KW-0449">Lipoprotein</keyword>
<dbReference type="SUPFAM" id="SSF49401">
    <property type="entry name" value="Bacterial adhesins"/>
    <property type="match status" value="1"/>
</dbReference>
<dbReference type="VEuPathDB" id="FungiDB:KLMA_80069"/>
<reference evidence="15 16" key="1">
    <citation type="journal article" date="2015" name="Biotechnol. Biofuels">
        <title>Genetic basis of the highly efficient yeast Kluyveromyces marxianus: complete genome sequence and transcriptome analyses.</title>
        <authorList>
            <person name="Lertwattanasakul N."/>
            <person name="Kosaka T."/>
            <person name="Hosoyama A."/>
            <person name="Suzuki Y."/>
            <person name="Rodrussamee N."/>
            <person name="Matsutani M."/>
            <person name="Murata M."/>
            <person name="Fujimoto N."/>
            <person name="Suprayogi"/>
            <person name="Tsuchikane K."/>
            <person name="Limtong S."/>
            <person name="Fujita N."/>
            <person name="Yamada M."/>
        </authorList>
    </citation>
    <scope>NUCLEOTIDE SEQUENCE [LARGE SCALE GENOMIC DNA]</scope>
    <source>
        <strain evidence="16">DMKU3-1042 / BCC 29191 / NBRC 104275</strain>
    </source>
</reference>
<evidence type="ECO:0000313" key="16">
    <source>
        <dbReference type="Proteomes" id="UP000065495"/>
    </source>
</evidence>
<evidence type="ECO:0000256" key="3">
    <source>
        <dbReference type="ARBA" id="ARBA00022512"/>
    </source>
</evidence>
<evidence type="ECO:0000313" key="15">
    <source>
        <dbReference type="EMBL" id="BAO42380.2"/>
    </source>
</evidence>
<keyword evidence="4" id="KW-0964">Secreted</keyword>
<evidence type="ECO:0000256" key="13">
    <source>
        <dbReference type="SAM" id="SignalP"/>
    </source>
</evidence>
<dbReference type="Gene3D" id="2.60.40.2430">
    <property type="entry name" value="Agglutinin-like protein, N-terminal domain, N2 subdomain"/>
    <property type="match status" value="1"/>
</dbReference>
<evidence type="ECO:0000256" key="11">
    <source>
        <dbReference type="ARBA" id="ARBA00023180"/>
    </source>
</evidence>
<dbReference type="SMART" id="SM01056">
    <property type="entry name" value="Candida_ALS_N"/>
    <property type="match status" value="1"/>
</dbReference>
<dbReference type="GO" id="GO:0030445">
    <property type="term" value="C:yeast-form cell wall"/>
    <property type="evidence" value="ECO:0007669"/>
    <property type="project" value="TreeGrafter"/>
</dbReference>
<keyword evidence="7" id="KW-0677">Repeat</keyword>
<accession>W0TGA4</accession>
<proteinExistence type="predicted"/>
<dbReference type="RefSeq" id="XP_022678126.1">
    <property type="nucleotide sequence ID" value="XM_022821801.1"/>
</dbReference>
<dbReference type="GeneID" id="34718269"/>
<evidence type="ECO:0000256" key="9">
    <source>
        <dbReference type="ARBA" id="ARBA00023136"/>
    </source>
</evidence>
<keyword evidence="10" id="KW-1015">Disulfide bond</keyword>
<feature type="domain" description="Agglutinin-like protein N-terminal" evidence="14">
    <location>
        <begin position="54"/>
        <end position="302"/>
    </location>
</feature>
<dbReference type="GO" id="GO:0098552">
    <property type="term" value="C:side of membrane"/>
    <property type="evidence" value="ECO:0007669"/>
    <property type="project" value="UniProtKB-KW"/>
</dbReference>
<feature type="chain" id="PRO_5013153068" evidence="13">
    <location>
        <begin position="22"/>
        <end position="366"/>
    </location>
</feature>
<evidence type="ECO:0000256" key="5">
    <source>
        <dbReference type="ARBA" id="ARBA00022622"/>
    </source>
</evidence>
<dbReference type="Gene3D" id="2.60.40.1280">
    <property type="match status" value="1"/>
</dbReference>
<dbReference type="GO" id="GO:0030446">
    <property type="term" value="C:hyphal cell wall"/>
    <property type="evidence" value="ECO:0007669"/>
    <property type="project" value="TreeGrafter"/>
</dbReference>
<sequence>MVTLSLLQTLAFVSFVSVTSAKDVTSNIKLSNPSVVAAPGSNSFPHQGWVATLDWSVDDTSNVKAKDYFSISMPHVYKVKFNDGDTSFNVTLDNNENVFECYAPQQAAYKYDSTTLQCYALTDFSSYKSLSGSLKTTLVLSDGGSAYTPEINNAKYFSAGEGKISFNDLEASINLDAYPETNDFYFSGRSTAYGSLESYFLGFKCPNGYVLGAKQQIQYDINNKGYGIDCSSVQVYQSKNYNDWLFPTDYENLDGTVSCGDNELEITVNKLEPEYRVWVNALQSLDSDVATVRNSVYYDYTCTNTLQNSTYTTSTHYVPVYIITEAVYTGEAITTLAPQSQVSTLTTSTDVSTFEFDYEYKYDYEF</sequence>
<dbReference type="KEGG" id="kmx:KLMA_80069"/>
<dbReference type="AlphaFoldDB" id="W0TGA4"/>
<evidence type="ECO:0000256" key="7">
    <source>
        <dbReference type="ARBA" id="ARBA00022737"/>
    </source>
</evidence>
<dbReference type="PANTHER" id="PTHR33793">
    <property type="entry name" value="ALPHA-AGGLUTININ"/>
    <property type="match status" value="1"/>
</dbReference>
<feature type="signal peptide" evidence="13">
    <location>
        <begin position="1"/>
        <end position="21"/>
    </location>
</feature>
<dbReference type="InterPro" id="IPR033504">
    <property type="entry name" value="ALS"/>
</dbReference>
<organism evidence="15 16">
    <name type="scientific">Kluyveromyces marxianus (strain DMKU3-1042 / BCC 29191 / NBRC 104275)</name>
    <name type="common">Yeast</name>
    <name type="synonym">Candida kefyr</name>
    <dbReference type="NCBI Taxonomy" id="1003335"/>
    <lineage>
        <taxon>Eukaryota</taxon>
        <taxon>Fungi</taxon>
        <taxon>Dikarya</taxon>
        <taxon>Ascomycota</taxon>
        <taxon>Saccharomycotina</taxon>
        <taxon>Saccharomycetes</taxon>
        <taxon>Saccharomycetales</taxon>
        <taxon>Saccharomycetaceae</taxon>
        <taxon>Kluyveromyces</taxon>
    </lineage>
</organism>
<dbReference type="InterPro" id="IPR024672">
    <property type="entry name" value="Agglutinin-like_N"/>
</dbReference>
<keyword evidence="6 13" id="KW-0732">Signal</keyword>
<dbReference type="GO" id="GO:0098609">
    <property type="term" value="P:cell-cell adhesion"/>
    <property type="evidence" value="ECO:0007669"/>
    <property type="project" value="TreeGrafter"/>
</dbReference>
<dbReference type="OrthoDB" id="3981162at2759"/>
<evidence type="ECO:0000256" key="6">
    <source>
        <dbReference type="ARBA" id="ARBA00022729"/>
    </source>
</evidence>
<evidence type="ECO:0000256" key="2">
    <source>
        <dbReference type="ARBA" id="ARBA00004589"/>
    </source>
</evidence>
<dbReference type="Pfam" id="PF11766">
    <property type="entry name" value="Candida_ALS_N"/>
    <property type="match status" value="1"/>
</dbReference>
<dbReference type="InterPro" id="IPR043063">
    <property type="entry name" value="Agglutinin-like_N_N2"/>
</dbReference>
<keyword evidence="5" id="KW-0336">GPI-anchor</keyword>
<dbReference type="GO" id="GO:1903561">
    <property type="term" value="C:extracellular vesicle"/>
    <property type="evidence" value="ECO:0007669"/>
    <property type="project" value="TreeGrafter"/>
</dbReference>
<dbReference type="GO" id="GO:0030448">
    <property type="term" value="P:hyphal growth"/>
    <property type="evidence" value="ECO:0007669"/>
    <property type="project" value="TreeGrafter"/>
</dbReference>
<name>W0TGA4_KLUMD</name>
<keyword evidence="8" id="KW-0130">Cell adhesion</keyword>
<dbReference type="PANTHER" id="PTHR33793:SF2">
    <property type="entry name" value="AGGLUTININ-LIKE PROTEIN 6"/>
    <property type="match status" value="1"/>
</dbReference>
<dbReference type="GO" id="GO:0009986">
    <property type="term" value="C:cell surface"/>
    <property type="evidence" value="ECO:0007669"/>
    <property type="project" value="TreeGrafter"/>
</dbReference>
<evidence type="ECO:0000256" key="10">
    <source>
        <dbReference type="ARBA" id="ARBA00023157"/>
    </source>
</evidence>
<dbReference type="Proteomes" id="UP000065495">
    <property type="component" value="Chromosome 8"/>
</dbReference>
<protein>
    <submittedName>
        <fullName evidence="15">Alpha-agglutinin</fullName>
    </submittedName>
</protein>
<dbReference type="InterPro" id="IPR008966">
    <property type="entry name" value="Adhesion_dom_sf"/>
</dbReference>
<dbReference type="InterPro" id="IPR011252">
    <property type="entry name" value="Fibrogen-bd_dom1"/>
</dbReference>
<evidence type="ECO:0000256" key="4">
    <source>
        <dbReference type="ARBA" id="ARBA00022525"/>
    </source>
</evidence>
<evidence type="ECO:0000256" key="1">
    <source>
        <dbReference type="ARBA" id="ARBA00004191"/>
    </source>
</evidence>
<evidence type="ECO:0000256" key="12">
    <source>
        <dbReference type="ARBA" id="ARBA00023288"/>
    </source>
</evidence>